<dbReference type="InterPro" id="IPR008752">
    <property type="entry name" value="Peptidase_M11"/>
</dbReference>
<reference evidence="2 3" key="1">
    <citation type="journal article" date="2010" name="Science">
        <title>Genomic analysis of organismal complexity in the multicellular green alga Volvox carteri.</title>
        <authorList>
            <person name="Prochnik S.E."/>
            <person name="Umen J."/>
            <person name="Nedelcu A.M."/>
            <person name="Hallmann A."/>
            <person name="Miller S.M."/>
            <person name="Nishii I."/>
            <person name="Ferris P."/>
            <person name="Kuo A."/>
            <person name="Mitros T."/>
            <person name="Fritz-Laylin L.K."/>
            <person name="Hellsten U."/>
            <person name="Chapman J."/>
            <person name="Simakov O."/>
            <person name="Rensing S.A."/>
            <person name="Terry A."/>
            <person name="Pangilinan J."/>
            <person name="Kapitonov V."/>
            <person name="Jurka J."/>
            <person name="Salamov A."/>
            <person name="Shapiro H."/>
            <person name="Schmutz J."/>
            <person name="Grimwood J."/>
            <person name="Lindquist E."/>
            <person name="Lucas S."/>
            <person name="Grigoriev I.V."/>
            <person name="Schmitt R."/>
            <person name="Kirk D."/>
            <person name="Rokhsar D.S."/>
        </authorList>
    </citation>
    <scope>NUCLEOTIDE SEQUENCE [LARGE SCALE GENOMIC DNA]</scope>
    <source>
        <strain evidence="3">f. Nagariensis / Eve</strain>
    </source>
</reference>
<gene>
    <name evidence="2" type="ORF">VOLCADRAFT_91786</name>
</gene>
<accession>D8TXY4</accession>
<dbReference type="OrthoDB" id="550723at2759"/>
<proteinExistence type="predicted"/>
<keyword evidence="3" id="KW-1185">Reference proteome</keyword>
<organism evidence="3">
    <name type="scientific">Volvox carteri f. nagariensis</name>
    <dbReference type="NCBI Taxonomy" id="3068"/>
    <lineage>
        <taxon>Eukaryota</taxon>
        <taxon>Viridiplantae</taxon>
        <taxon>Chlorophyta</taxon>
        <taxon>core chlorophytes</taxon>
        <taxon>Chlorophyceae</taxon>
        <taxon>CS clade</taxon>
        <taxon>Chlamydomonadales</taxon>
        <taxon>Volvocaceae</taxon>
        <taxon>Volvox</taxon>
    </lineage>
</organism>
<dbReference type="KEGG" id="vcn:VOLCADRAFT_91786"/>
<dbReference type="Proteomes" id="UP000001058">
    <property type="component" value="Unassembled WGS sequence"/>
</dbReference>
<evidence type="ECO:0000313" key="3">
    <source>
        <dbReference type="Proteomes" id="UP000001058"/>
    </source>
</evidence>
<dbReference type="Pfam" id="PF05548">
    <property type="entry name" value="Peptidase_M11"/>
    <property type="match status" value="1"/>
</dbReference>
<dbReference type="RefSeq" id="XP_002951274.1">
    <property type="nucleotide sequence ID" value="XM_002951228.1"/>
</dbReference>
<dbReference type="EMBL" id="GL378343">
    <property type="protein sequence ID" value="EFJ47803.1"/>
    <property type="molecule type" value="Genomic_DNA"/>
</dbReference>
<dbReference type="GeneID" id="9615355"/>
<evidence type="ECO:0000259" key="1">
    <source>
        <dbReference type="Pfam" id="PF05548"/>
    </source>
</evidence>
<feature type="domain" description="Peptidase M11 gametolysin" evidence="1">
    <location>
        <begin position="3"/>
        <end position="129"/>
    </location>
</feature>
<sequence>MQVEQALYAGSSMPNNLQNYHNTCLKNKVILPHEGIFIVPEPINITCSGVRKRPNLPDFVWDSAVSCDTAEQQAWEEDPRKARLYAKKYNDERLDWALKLLPRRRHIFILPPKVPCEWDGFADLMCTSYVCSS</sequence>
<dbReference type="AlphaFoldDB" id="D8TXY4"/>
<evidence type="ECO:0000313" key="2">
    <source>
        <dbReference type="EMBL" id="EFJ47803.1"/>
    </source>
</evidence>
<dbReference type="InParanoid" id="D8TXY4"/>
<name>D8TXY4_VOLCA</name>
<protein>
    <recommendedName>
        <fullName evidence="1">Peptidase M11 gametolysin domain-containing protein</fullName>
    </recommendedName>
</protein>